<dbReference type="Pfam" id="PF04015">
    <property type="entry name" value="DUF362"/>
    <property type="match status" value="1"/>
</dbReference>
<dbReference type="InterPro" id="IPR006311">
    <property type="entry name" value="TAT_signal"/>
</dbReference>
<evidence type="ECO:0000259" key="1">
    <source>
        <dbReference type="Pfam" id="PF04015"/>
    </source>
</evidence>
<feature type="domain" description="DUF362" evidence="1">
    <location>
        <begin position="86"/>
        <end position="281"/>
    </location>
</feature>
<reference evidence="2 3" key="1">
    <citation type="journal article" date="2017" name="ISME J.">
        <title>Energy and carbon metabolisms in a deep terrestrial subsurface fluid microbial community.</title>
        <authorList>
            <person name="Momper L."/>
            <person name="Jungbluth S.P."/>
            <person name="Lee M.D."/>
            <person name="Amend J.P."/>
        </authorList>
    </citation>
    <scope>NUCLEOTIDE SEQUENCE [LARGE SCALE GENOMIC DNA]</scope>
    <source>
        <strain evidence="2">SURF_5</strain>
    </source>
</reference>
<evidence type="ECO:0000313" key="2">
    <source>
        <dbReference type="EMBL" id="RJP24919.1"/>
    </source>
</evidence>
<sequence>MEGSMNHKVSRRGFLGSVGTAGIAWTAGSLIGCNGKAAAFAPKLPREHQLSPELIIVRGENPKKMVTAALEALGGIDKLVRPNDVVVVKPNIAWDRIPEQAATTNPAAVAAVVALCKKAGAKTVKVFDRTCNDARRSYDSSGIAKAAGEAGASITHVLDRKFRAISIPKGISMREWTIYEDAASADVLINMPIAKHHGNSRLTLGLKNMMGIAGGNRGTWHPEIHQRLADFATVTAVDLTLVDAYRILTDRGPASGTAADVRLEGLLVAGIDPVAVDAYCTTIFGLTPQEVGFVPRAFELGLGEMDLQKVAQQKINLS</sequence>
<comment type="caution">
    <text evidence="2">The sequence shown here is derived from an EMBL/GenBank/DDBJ whole genome shotgun (WGS) entry which is preliminary data.</text>
</comment>
<accession>A0A3A4P1A6</accession>
<organism evidence="2 3">
    <name type="scientific">Abyssobacteria bacterium (strain SURF_5)</name>
    <dbReference type="NCBI Taxonomy" id="2093360"/>
    <lineage>
        <taxon>Bacteria</taxon>
        <taxon>Pseudomonadati</taxon>
        <taxon>Candidatus Hydrogenedentota</taxon>
        <taxon>Candidatus Abyssobacteria</taxon>
    </lineage>
</organism>
<proteinExistence type="predicted"/>
<protein>
    <submittedName>
        <fullName evidence="2">DUF362 domain-containing protein</fullName>
    </submittedName>
</protein>
<name>A0A3A4P1A6_ABYX5</name>
<dbReference type="InterPro" id="IPR007160">
    <property type="entry name" value="DUF362"/>
</dbReference>
<evidence type="ECO:0000313" key="3">
    <source>
        <dbReference type="Proteomes" id="UP000265882"/>
    </source>
</evidence>
<gene>
    <name evidence="2" type="ORF">C4520_03230</name>
</gene>
<dbReference type="PROSITE" id="PS51318">
    <property type="entry name" value="TAT"/>
    <property type="match status" value="1"/>
</dbReference>
<dbReference type="EMBL" id="QZKU01000028">
    <property type="protein sequence ID" value="RJP24919.1"/>
    <property type="molecule type" value="Genomic_DNA"/>
</dbReference>
<dbReference type="AlphaFoldDB" id="A0A3A4P1A6"/>
<dbReference type="Proteomes" id="UP000265882">
    <property type="component" value="Unassembled WGS sequence"/>
</dbReference>